<evidence type="ECO:0000256" key="1">
    <source>
        <dbReference type="ARBA" id="ARBA00022723"/>
    </source>
</evidence>
<dbReference type="SUPFAM" id="SSF57903">
    <property type="entry name" value="FYVE/PHD zinc finger"/>
    <property type="match status" value="1"/>
</dbReference>
<dbReference type="PANTHER" id="PTHR13510">
    <property type="entry name" value="FYVE-FINGER-CONTAINING RAB5 EFFECTOR PROTEIN RABENOSYN-5-RELATED"/>
    <property type="match status" value="1"/>
</dbReference>
<dbReference type="InterPro" id="IPR017455">
    <property type="entry name" value="Znf_FYVE-rel"/>
</dbReference>
<evidence type="ECO:0000313" key="8">
    <source>
        <dbReference type="Proteomes" id="UP000605846"/>
    </source>
</evidence>
<dbReference type="InterPro" id="IPR021565">
    <property type="entry name" value="Rbsn_Rab-bd"/>
</dbReference>
<feature type="coiled-coil region" evidence="5">
    <location>
        <begin position="257"/>
        <end position="291"/>
    </location>
</feature>
<sequence>MVSNSNSILSMKLKYRDGEQTVAKWEDDRAVNKCPICLNSFTLTNRKHHCRLCGRVVCGNTRCSKMIPLFLDMSSDTFDEEPVGDTRACRDCQQAVFRRKLRNEEASKPLPIFHLYHQLFLTRQTIEKLLPAFHDMILMLEQEKLVHHTHEKYKMAAQVRKSLLDNFALYDTLSKSIRSLPARTPGMKRLQNNICTAANLYLQRNMLPLQMLPRILKPEKPQPSEKAKDHTQELYAKLQTYKEQQALVEGYIYEAKRNRKYDDVKTLELSLMELQKEIESLQSQLTTKTKY</sequence>
<dbReference type="SMART" id="SM00064">
    <property type="entry name" value="FYVE"/>
    <property type="match status" value="1"/>
</dbReference>
<dbReference type="GO" id="GO:0004180">
    <property type="term" value="F:carboxypeptidase activity"/>
    <property type="evidence" value="ECO:0007669"/>
    <property type="project" value="UniProtKB-KW"/>
</dbReference>
<dbReference type="InterPro" id="IPR036531">
    <property type="entry name" value="Rbsn_Rab-bd_sf"/>
</dbReference>
<dbReference type="OrthoDB" id="166134at2759"/>
<evidence type="ECO:0000256" key="2">
    <source>
        <dbReference type="ARBA" id="ARBA00022771"/>
    </source>
</evidence>
<evidence type="ECO:0000256" key="5">
    <source>
        <dbReference type="SAM" id="Coils"/>
    </source>
</evidence>
<reference evidence="7" key="1">
    <citation type="submission" date="2020-01" db="EMBL/GenBank/DDBJ databases">
        <title>Genome Sequencing of Three Apophysomyces-Like Fungal Strains Confirms a Novel Fungal Genus in the Mucoromycota with divergent Burkholderia-like Endosymbiotic Bacteria.</title>
        <authorList>
            <person name="Stajich J.E."/>
            <person name="Macias A.M."/>
            <person name="Carter-House D."/>
            <person name="Lovett B."/>
            <person name="Kasson L.R."/>
            <person name="Berry K."/>
            <person name="Grigoriev I."/>
            <person name="Chang Y."/>
            <person name="Spatafora J."/>
            <person name="Kasson M.T."/>
        </authorList>
    </citation>
    <scope>NUCLEOTIDE SEQUENCE</scope>
    <source>
        <strain evidence="7">NRRL A-21654</strain>
    </source>
</reference>
<keyword evidence="3" id="KW-0862">Zinc</keyword>
<keyword evidence="1" id="KW-0479">Metal-binding</keyword>
<evidence type="ECO:0000313" key="7">
    <source>
        <dbReference type="EMBL" id="KAF7727793.1"/>
    </source>
</evidence>
<feature type="domain" description="FYVE-type" evidence="6">
    <location>
        <begin position="28"/>
        <end position="97"/>
    </location>
</feature>
<dbReference type="GO" id="GO:0008270">
    <property type="term" value="F:zinc ion binding"/>
    <property type="evidence" value="ECO:0007669"/>
    <property type="project" value="UniProtKB-KW"/>
</dbReference>
<keyword evidence="2 4" id="KW-0863">Zinc-finger</keyword>
<dbReference type="InterPro" id="IPR013083">
    <property type="entry name" value="Znf_RING/FYVE/PHD"/>
</dbReference>
<dbReference type="InterPro" id="IPR011011">
    <property type="entry name" value="Znf_FYVE_PHD"/>
</dbReference>
<organism evidence="7 8">
    <name type="scientific">Apophysomyces ossiformis</name>
    <dbReference type="NCBI Taxonomy" id="679940"/>
    <lineage>
        <taxon>Eukaryota</taxon>
        <taxon>Fungi</taxon>
        <taxon>Fungi incertae sedis</taxon>
        <taxon>Mucoromycota</taxon>
        <taxon>Mucoromycotina</taxon>
        <taxon>Mucoromycetes</taxon>
        <taxon>Mucorales</taxon>
        <taxon>Mucorineae</taxon>
        <taxon>Mucoraceae</taxon>
        <taxon>Apophysomyces</taxon>
    </lineage>
</organism>
<dbReference type="Proteomes" id="UP000605846">
    <property type="component" value="Unassembled WGS sequence"/>
</dbReference>
<dbReference type="PANTHER" id="PTHR13510:SF44">
    <property type="entry name" value="RABENOSYN-5"/>
    <property type="match status" value="1"/>
</dbReference>
<dbReference type="EMBL" id="JABAYA010000049">
    <property type="protein sequence ID" value="KAF7727793.1"/>
    <property type="molecule type" value="Genomic_DNA"/>
</dbReference>
<keyword evidence="7" id="KW-0378">Hydrolase</keyword>
<evidence type="ECO:0000256" key="3">
    <source>
        <dbReference type="ARBA" id="ARBA00022833"/>
    </source>
</evidence>
<dbReference type="Gene3D" id="4.10.860.20">
    <property type="entry name" value="Rabenosyn, Rab binding domain"/>
    <property type="match status" value="1"/>
</dbReference>
<evidence type="ECO:0000259" key="6">
    <source>
        <dbReference type="PROSITE" id="PS50178"/>
    </source>
</evidence>
<protein>
    <submittedName>
        <fullName evidence="7">Carboxypeptidase Y-deficient</fullName>
    </submittedName>
</protein>
<accession>A0A8H7BPS2</accession>
<dbReference type="PROSITE" id="PS50178">
    <property type="entry name" value="ZF_FYVE"/>
    <property type="match status" value="1"/>
</dbReference>
<keyword evidence="7" id="KW-0645">Protease</keyword>
<keyword evidence="5" id="KW-0175">Coiled coil</keyword>
<comment type="caution">
    <text evidence="7">The sequence shown here is derived from an EMBL/GenBank/DDBJ whole genome shotgun (WGS) entry which is preliminary data.</text>
</comment>
<keyword evidence="8" id="KW-1185">Reference proteome</keyword>
<name>A0A8H7BPS2_9FUNG</name>
<dbReference type="Gene3D" id="3.30.40.10">
    <property type="entry name" value="Zinc/RING finger domain, C3HC4 (zinc finger)"/>
    <property type="match status" value="1"/>
</dbReference>
<gene>
    <name evidence="7" type="primary">PEP7</name>
    <name evidence="7" type="ORF">EC973_007024</name>
</gene>
<dbReference type="SUPFAM" id="SSF140125">
    <property type="entry name" value="Rabenosyn-5 Rab-binding domain-like"/>
    <property type="match status" value="1"/>
</dbReference>
<dbReference type="CDD" id="cd15737">
    <property type="entry name" value="FYVE2_Vac1p_like"/>
    <property type="match status" value="1"/>
</dbReference>
<dbReference type="Pfam" id="PF01363">
    <property type="entry name" value="FYVE"/>
    <property type="match status" value="1"/>
</dbReference>
<dbReference type="AlphaFoldDB" id="A0A8H7BPS2"/>
<evidence type="ECO:0000256" key="4">
    <source>
        <dbReference type="PROSITE-ProRule" id="PRU00091"/>
    </source>
</evidence>
<proteinExistence type="predicted"/>
<dbReference type="InterPro" id="IPR000306">
    <property type="entry name" value="Znf_FYVE"/>
</dbReference>
<keyword evidence="7" id="KW-0121">Carboxypeptidase</keyword>
<dbReference type="InterPro" id="IPR052727">
    <property type="entry name" value="Rab4/Rab5_effector"/>
</dbReference>
<dbReference type="Pfam" id="PF11464">
    <property type="entry name" value="Rbsn"/>
    <property type="match status" value="1"/>
</dbReference>